<gene>
    <name evidence="8" type="ORF">MCOS_LOCUS6325</name>
</gene>
<dbReference type="InterPro" id="IPR047854">
    <property type="entry name" value="RFC_lid"/>
</dbReference>
<dbReference type="InterPro" id="IPR008921">
    <property type="entry name" value="DNA_pol3_clamp-load_cplx_C"/>
</dbReference>
<dbReference type="GO" id="GO:0003689">
    <property type="term" value="F:DNA clamp loader activity"/>
    <property type="evidence" value="ECO:0007669"/>
    <property type="project" value="TreeGrafter"/>
</dbReference>
<dbReference type="CDD" id="cd00009">
    <property type="entry name" value="AAA"/>
    <property type="match status" value="1"/>
</dbReference>
<dbReference type="WBParaSite" id="MCU_001790-RA">
    <property type="protein sequence ID" value="MCU_001790-RA"/>
    <property type="gene ID" value="MCU_001790"/>
</dbReference>
<dbReference type="CDD" id="cd18140">
    <property type="entry name" value="HLD_clamp_RFC"/>
    <property type="match status" value="1"/>
</dbReference>
<dbReference type="Gene3D" id="3.40.50.300">
    <property type="entry name" value="P-loop containing nucleotide triphosphate hydrolases"/>
    <property type="match status" value="1"/>
</dbReference>
<keyword evidence="6" id="KW-0539">Nucleus</keyword>
<dbReference type="OrthoDB" id="10249205at2759"/>
<reference evidence="8 9" key="1">
    <citation type="submission" date="2018-10" db="EMBL/GenBank/DDBJ databases">
        <authorList>
            <consortium name="Pathogen Informatics"/>
        </authorList>
    </citation>
    <scope>NUCLEOTIDE SEQUENCE [LARGE SCALE GENOMIC DNA]</scope>
</reference>
<evidence type="ECO:0000259" key="7">
    <source>
        <dbReference type="SMART" id="SM00382"/>
    </source>
</evidence>
<dbReference type="AlphaFoldDB" id="A0A0R3UGG8"/>
<dbReference type="NCBIfam" id="NF001679">
    <property type="entry name" value="PRK00440.1"/>
    <property type="match status" value="1"/>
</dbReference>
<evidence type="ECO:0000313" key="10">
    <source>
        <dbReference type="WBParaSite" id="MCU_001790-RA"/>
    </source>
</evidence>
<comment type="similarity">
    <text evidence="2">Belongs to the activator 1 small subunits family.</text>
</comment>
<protein>
    <submittedName>
        <fullName evidence="10">AAA domain-containing protein</fullName>
    </submittedName>
</protein>
<dbReference type="InterPro" id="IPR003959">
    <property type="entry name" value="ATPase_AAA_core"/>
</dbReference>
<evidence type="ECO:0000313" key="9">
    <source>
        <dbReference type="Proteomes" id="UP000267029"/>
    </source>
</evidence>
<dbReference type="Pfam" id="PF08542">
    <property type="entry name" value="Rep_fac_C"/>
    <property type="match status" value="1"/>
</dbReference>
<evidence type="ECO:0000313" key="8">
    <source>
        <dbReference type="EMBL" id="VDD80322.1"/>
    </source>
</evidence>
<dbReference type="InterPro" id="IPR003593">
    <property type="entry name" value="AAA+_ATPase"/>
</dbReference>
<dbReference type="GO" id="GO:0016887">
    <property type="term" value="F:ATP hydrolysis activity"/>
    <property type="evidence" value="ECO:0007669"/>
    <property type="project" value="InterPro"/>
</dbReference>
<dbReference type="InterPro" id="IPR050238">
    <property type="entry name" value="DNA_Rep/Repair_Clamp_Loader"/>
</dbReference>
<dbReference type="InterPro" id="IPR027417">
    <property type="entry name" value="P-loop_NTPase"/>
</dbReference>
<dbReference type="Gene3D" id="1.10.8.60">
    <property type="match status" value="1"/>
</dbReference>
<dbReference type="PANTHER" id="PTHR11669">
    <property type="entry name" value="REPLICATION FACTOR C / DNA POLYMERASE III GAMMA-TAU SUBUNIT"/>
    <property type="match status" value="1"/>
</dbReference>
<accession>A0A0R3UGG8</accession>
<feature type="domain" description="AAA+ ATPase" evidence="7">
    <location>
        <begin position="57"/>
        <end position="192"/>
    </location>
</feature>
<dbReference type="GO" id="GO:0005524">
    <property type="term" value="F:ATP binding"/>
    <property type="evidence" value="ECO:0007669"/>
    <property type="project" value="UniProtKB-KW"/>
</dbReference>
<evidence type="ECO:0000256" key="3">
    <source>
        <dbReference type="ARBA" id="ARBA00022705"/>
    </source>
</evidence>
<sequence length="359" mass="39543">MDKFLTGAARAPVQKITKKKSCRNIPWVEKYRPKTVNEVVHQTEVVSVLRKCLEGADLPNLLFYGPPGTGKTSLILALARQLFGPLYSERVLELNASDERGIAVIREKVKNFAKLATGSVNSTTGETSSIPPYKLVVLDEADSMTAPAQAALRRTMETDMKSTRFCLTCNYVTRIIGPISSRCAKFRFRPLDNEVAVSRLRYIADCEKLGVSDETLNHLLDLCDGDLRQSITLLQSASRFVAPLSIEGFNEPVPITSAHLDELASVIPEKFEEALVSAAKGRNFEKIQLTIKEIIYEGFSALQLVSQLQSRVLKSTEISDLSKQKILDAIAEADACMVEGADEYLQLLSVGGQMIKALS</sequence>
<dbReference type="GO" id="GO:0006281">
    <property type="term" value="P:DNA repair"/>
    <property type="evidence" value="ECO:0007669"/>
    <property type="project" value="TreeGrafter"/>
</dbReference>
<dbReference type="GO" id="GO:0006261">
    <property type="term" value="P:DNA-templated DNA replication"/>
    <property type="evidence" value="ECO:0007669"/>
    <property type="project" value="TreeGrafter"/>
</dbReference>
<evidence type="ECO:0000256" key="1">
    <source>
        <dbReference type="ARBA" id="ARBA00004123"/>
    </source>
</evidence>
<reference evidence="10" key="2">
    <citation type="submission" date="2019-11" db="UniProtKB">
        <authorList>
            <consortium name="WormBaseParasite"/>
        </authorList>
    </citation>
    <scope>IDENTIFICATION</scope>
</reference>
<dbReference type="STRING" id="53468.A0A0R3UGG8"/>
<keyword evidence="3" id="KW-0235">DNA replication</keyword>
<dbReference type="SUPFAM" id="SSF52540">
    <property type="entry name" value="P-loop containing nucleoside triphosphate hydrolases"/>
    <property type="match status" value="1"/>
</dbReference>
<dbReference type="Gene3D" id="1.20.272.10">
    <property type="match status" value="1"/>
</dbReference>
<evidence type="ECO:0000256" key="5">
    <source>
        <dbReference type="ARBA" id="ARBA00022840"/>
    </source>
</evidence>
<dbReference type="SUPFAM" id="SSF48019">
    <property type="entry name" value="post-AAA+ oligomerization domain-like"/>
    <property type="match status" value="1"/>
</dbReference>
<dbReference type="EMBL" id="UXSR01005252">
    <property type="protein sequence ID" value="VDD80322.1"/>
    <property type="molecule type" value="Genomic_DNA"/>
</dbReference>
<dbReference type="SMART" id="SM00382">
    <property type="entry name" value="AAA"/>
    <property type="match status" value="1"/>
</dbReference>
<comment type="subcellular location">
    <subcellularLocation>
        <location evidence="1">Nucleus</location>
    </subcellularLocation>
</comment>
<dbReference type="Proteomes" id="UP000267029">
    <property type="component" value="Unassembled WGS sequence"/>
</dbReference>
<dbReference type="Pfam" id="PF21960">
    <property type="entry name" value="RCF1-5-like_lid"/>
    <property type="match status" value="1"/>
</dbReference>
<dbReference type="FunFam" id="1.20.272.10:FF:000011">
    <property type="entry name" value="Replication factor C subunit 2"/>
    <property type="match status" value="1"/>
</dbReference>
<dbReference type="Pfam" id="PF00004">
    <property type="entry name" value="AAA"/>
    <property type="match status" value="1"/>
</dbReference>
<name>A0A0R3UGG8_MESCO</name>
<keyword evidence="4" id="KW-0547">Nucleotide-binding</keyword>
<evidence type="ECO:0000256" key="2">
    <source>
        <dbReference type="ARBA" id="ARBA00005378"/>
    </source>
</evidence>
<evidence type="ECO:0000256" key="6">
    <source>
        <dbReference type="ARBA" id="ARBA00023242"/>
    </source>
</evidence>
<dbReference type="GO" id="GO:0005634">
    <property type="term" value="C:nucleus"/>
    <property type="evidence" value="ECO:0007669"/>
    <property type="project" value="UniProtKB-SubCell"/>
</dbReference>
<dbReference type="GO" id="GO:0003677">
    <property type="term" value="F:DNA binding"/>
    <property type="evidence" value="ECO:0007669"/>
    <property type="project" value="InterPro"/>
</dbReference>
<evidence type="ECO:0000256" key="4">
    <source>
        <dbReference type="ARBA" id="ARBA00022741"/>
    </source>
</evidence>
<dbReference type="InterPro" id="IPR013748">
    <property type="entry name" value="Rep_factorC_C"/>
</dbReference>
<dbReference type="FunFam" id="3.40.50.300:FF:000129">
    <property type="entry name" value="Replication factor C subunit 5"/>
    <property type="match status" value="1"/>
</dbReference>
<dbReference type="GO" id="GO:0005663">
    <property type="term" value="C:DNA replication factor C complex"/>
    <property type="evidence" value="ECO:0007669"/>
    <property type="project" value="TreeGrafter"/>
</dbReference>
<proteinExistence type="inferred from homology"/>
<dbReference type="PANTHER" id="PTHR11669:SF20">
    <property type="entry name" value="REPLICATION FACTOR C SUBUNIT 4"/>
    <property type="match status" value="1"/>
</dbReference>
<keyword evidence="5" id="KW-0067">ATP-binding</keyword>
<organism evidence="8 9">
    <name type="scientific">Mesocestoides corti</name>
    <name type="common">Flatworm</name>
    <dbReference type="NCBI Taxonomy" id="53468"/>
    <lineage>
        <taxon>Eukaryota</taxon>
        <taxon>Metazoa</taxon>
        <taxon>Spiralia</taxon>
        <taxon>Lophotrochozoa</taxon>
        <taxon>Platyhelminthes</taxon>
        <taxon>Cestoda</taxon>
        <taxon>Eucestoda</taxon>
        <taxon>Cyclophyllidea</taxon>
        <taxon>Mesocestoididae</taxon>
        <taxon>Mesocestoides</taxon>
    </lineage>
</organism>
<keyword evidence="9" id="KW-1185">Reference proteome</keyword>